<dbReference type="EMBL" id="LXQA010872070">
    <property type="protein sequence ID" value="MCI74969.1"/>
    <property type="molecule type" value="Genomic_DNA"/>
</dbReference>
<organism evidence="1 2">
    <name type="scientific">Trifolium medium</name>
    <dbReference type="NCBI Taxonomy" id="97028"/>
    <lineage>
        <taxon>Eukaryota</taxon>
        <taxon>Viridiplantae</taxon>
        <taxon>Streptophyta</taxon>
        <taxon>Embryophyta</taxon>
        <taxon>Tracheophyta</taxon>
        <taxon>Spermatophyta</taxon>
        <taxon>Magnoliopsida</taxon>
        <taxon>eudicotyledons</taxon>
        <taxon>Gunneridae</taxon>
        <taxon>Pentapetalae</taxon>
        <taxon>rosids</taxon>
        <taxon>fabids</taxon>
        <taxon>Fabales</taxon>
        <taxon>Fabaceae</taxon>
        <taxon>Papilionoideae</taxon>
        <taxon>50 kb inversion clade</taxon>
        <taxon>NPAAA clade</taxon>
        <taxon>Hologalegina</taxon>
        <taxon>IRL clade</taxon>
        <taxon>Trifolieae</taxon>
        <taxon>Trifolium</taxon>
    </lineage>
</organism>
<proteinExistence type="predicted"/>
<comment type="caution">
    <text evidence="1">The sequence shown here is derived from an EMBL/GenBank/DDBJ whole genome shotgun (WGS) entry which is preliminary data.</text>
</comment>
<evidence type="ECO:0000313" key="1">
    <source>
        <dbReference type="EMBL" id="MCI74969.1"/>
    </source>
</evidence>
<protein>
    <submittedName>
        <fullName evidence="1">Uncharacterized protein</fullName>
    </submittedName>
</protein>
<feature type="non-terminal residue" evidence="1">
    <location>
        <position position="20"/>
    </location>
</feature>
<sequence>MTEGGGKRRFKVRRWFLRYW</sequence>
<evidence type="ECO:0000313" key="2">
    <source>
        <dbReference type="Proteomes" id="UP000265520"/>
    </source>
</evidence>
<dbReference type="Proteomes" id="UP000265520">
    <property type="component" value="Unassembled WGS sequence"/>
</dbReference>
<reference evidence="1 2" key="1">
    <citation type="journal article" date="2018" name="Front. Plant Sci.">
        <title>Red Clover (Trifolium pratense) and Zigzag Clover (T. medium) - A Picture of Genomic Similarities and Differences.</title>
        <authorList>
            <person name="Dluhosova J."/>
            <person name="Istvanek J."/>
            <person name="Nedelnik J."/>
            <person name="Repkova J."/>
        </authorList>
    </citation>
    <scope>NUCLEOTIDE SEQUENCE [LARGE SCALE GENOMIC DNA]</scope>
    <source>
        <strain evidence="2">cv. 10/8</strain>
        <tissue evidence="1">Leaf</tissue>
    </source>
</reference>
<name>A0A392UMV1_9FABA</name>
<dbReference type="AlphaFoldDB" id="A0A392UMV1"/>
<accession>A0A392UMV1</accession>
<keyword evidence="2" id="KW-1185">Reference proteome</keyword>